<gene>
    <name evidence="5" type="ORF">EKH80_01980</name>
</gene>
<evidence type="ECO:0000256" key="2">
    <source>
        <dbReference type="ARBA" id="ARBA00023125"/>
    </source>
</evidence>
<organism evidence="5 6">
    <name type="scientific">Dyella choica</name>
    <dbReference type="NCBI Taxonomy" id="1927959"/>
    <lineage>
        <taxon>Bacteria</taxon>
        <taxon>Pseudomonadati</taxon>
        <taxon>Pseudomonadota</taxon>
        <taxon>Gammaproteobacteria</taxon>
        <taxon>Lysobacterales</taxon>
        <taxon>Rhodanobacteraceae</taxon>
        <taxon>Dyella</taxon>
    </lineage>
</organism>
<evidence type="ECO:0000259" key="4">
    <source>
        <dbReference type="PROSITE" id="PS50995"/>
    </source>
</evidence>
<dbReference type="GO" id="GO:0006950">
    <property type="term" value="P:response to stress"/>
    <property type="evidence" value="ECO:0007669"/>
    <property type="project" value="TreeGrafter"/>
</dbReference>
<name>A0A432MB67_9GAMM</name>
<dbReference type="PRINTS" id="PR00598">
    <property type="entry name" value="HTHMARR"/>
</dbReference>
<keyword evidence="6" id="KW-1185">Reference proteome</keyword>
<dbReference type="GO" id="GO:0003700">
    <property type="term" value="F:DNA-binding transcription factor activity"/>
    <property type="evidence" value="ECO:0007669"/>
    <property type="project" value="InterPro"/>
</dbReference>
<accession>A0A432MB67</accession>
<dbReference type="InterPro" id="IPR036390">
    <property type="entry name" value="WH_DNA-bd_sf"/>
</dbReference>
<dbReference type="PANTHER" id="PTHR33164">
    <property type="entry name" value="TRANSCRIPTIONAL REGULATOR, MARR FAMILY"/>
    <property type="match status" value="1"/>
</dbReference>
<dbReference type="EMBL" id="RYYV01000001">
    <property type="protein sequence ID" value="RUL79981.1"/>
    <property type="molecule type" value="Genomic_DNA"/>
</dbReference>
<dbReference type="PROSITE" id="PS50995">
    <property type="entry name" value="HTH_MARR_2"/>
    <property type="match status" value="1"/>
</dbReference>
<dbReference type="Pfam" id="PF13463">
    <property type="entry name" value="HTH_27"/>
    <property type="match status" value="1"/>
</dbReference>
<dbReference type="InterPro" id="IPR036388">
    <property type="entry name" value="WH-like_DNA-bd_sf"/>
</dbReference>
<dbReference type="SMART" id="SM00347">
    <property type="entry name" value="HTH_MARR"/>
    <property type="match status" value="1"/>
</dbReference>
<evidence type="ECO:0000256" key="1">
    <source>
        <dbReference type="ARBA" id="ARBA00023015"/>
    </source>
</evidence>
<dbReference type="OrthoDB" id="5951092at2"/>
<keyword evidence="1" id="KW-0805">Transcription regulation</keyword>
<dbReference type="RefSeq" id="WP_126683032.1">
    <property type="nucleotide sequence ID" value="NZ_RYYV01000001.1"/>
</dbReference>
<feature type="domain" description="HTH marR-type" evidence="4">
    <location>
        <begin position="34"/>
        <end position="168"/>
    </location>
</feature>
<protein>
    <submittedName>
        <fullName evidence="5">MarR family transcriptional regulator</fullName>
    </submittedName>
</protein>
<evidence type="ECO:0000313" key="5">
    <source>
        <dbReference type="EMBL" id="RUL79981.1"/>
    </source>
</evidence>
<dbReference type="GO" id="GO:0003677">
    <property type="term" value="F:DNA binding"/>
    <property type="evidence" value="ECO:0007669"/>
    <property type="project" value="UniProtKB-KW"/>
</dbReference>
<proteinExistence type="predicted"/>
<dbReference type="InterPro" id="IPR039422">
    <property type="entry name" value="MarR/SlyA-like"/>
</dbReference>
<reference evidence="5 6" key="1">
    <citation type="submission" date="2018-12" db="EMBL/GenBank/DDBJ databases">
        <title>Dyella dinghuensis sp. nov. DHOA06 and Dyella choica sp. nov. 4M-K27, isolated from forest soil.</title>
        <authorList>
            <person name="Qiu L.-H."/>
            <person name="Gao Z.-H."/>
        </authorList>
    </citation>
    <scope>NUCLEOTIDE SEQUENCE [LARGE SCALE GENOMIC DNA]</scope>
    <source>
        <strain evidence="5 6">4M-K27</strain>
    </source>
</reference>
<dbReference type="AlphaFoldDB" id="A0A432MB67"/>
<evidence type="ECO:0000256" key="3">
    <source>
        <dbReference type="ARBA" id="ARBA00023163"/>
    </source>
</evidence>
<dbReference type="PROSITE" id="PS01117">
    <property type="entry name" value="HTH_MARR_1"/>
    <property type="match status" value="1"/>
</dbReference>
<dbReference type="InterPro" id="IPR000835">
    <property type="entry name" value="HTH_MarR-typ"/>
</dbReference>
<evidence type="ECO:0000313" key="6">
    <source>
        <dbReference type="Proteomes" id="UP000274358"/>
    </source>
</evidence>
<keyword evidence="2" id="KW-0238">DNA-binding</keyword>
<dbReference type="InterPro" id="IPR023187">
    <property type="entry name" value="Tscrpt_reg_MarR-type_CS"/>
</dbReference>
<dbReference type="SUPFAM" id="SSF46785">
    <property type="entry name" value="Winged helix' DNA-binding domain"/>
    <property type="match status" value="1"/>
</dbReference>
<dbReference type="Proteomes" id="UP000274358">
    <property type="component" value="Unassembled WGS sequence"/>
</dbReference>
<dbReference type="PANTHER" id="PTHR33164:SF43">
    <property type="entry name" value="HTH-TYPE TRANSCRIPTIONAL REPRESSOR YETL"/>
    <property type="match status" value="1"/>
</dbReference>
<comment type="caution">
    <text evidence="5">The sequence shown here is derived from an EMBL/GenBank/DDBJ whole genome shotgun (WGS) entry which is preliminary data.</text>
</comment>
<sequence>MSLKNPDSPHGPVFPPQYLRQAYLERFPPEAFQRVETVFALRSATQQITNVLNEWLEGTAGSQARFQTLALLWGAGGRLVPHQDIIAALQVKRATVSALMYSLEQDGLVQSAGDPQDRRRLLAKLTEKGREVITRAMEMNAGRLKNALAGLSTDELVLFQSLLARVRDGFLQQAAAENAGH</sequence>
<keyword evidence="3" id="KW-0804">Transcription</keyword>
<dbReference type="Gene3D" id="1.10.10.10">
    <property type="entry name" value="Winged helix-like DNA-binding domain superfamily/Winged helix DNA-binding domain"/>
    <property type="match status" value="1"/>
</dbReference>